<protein>
    <submittedName>
        <fullName evidence="8">Permease</fullName>
    </submittedName>
</protein>
<feature type="transmembrane region" description="Helical" evidence="6">
    <location>
        <begin position="233"/>
        <end position="257"/>
    </location>
</feature>
<feature type="transmembrane region" description="Helical" evidence="6">
    <location>
        <begin position="57"/>
        <end position="81"/>
    </location>
</feature>
<keyword evidence="5 6" id="KW-0472">Membrane</keyword>
<dbReference type="InterPro" id="IPR052536">
    <property type="entry name" value="ABC-4_Integral_Memb_Prot"/>
</dbReference>
<keyword evidence="4 6" id="KW-1133">Transmembrane helix</keyword>
<evidence type="ECO:0000313" key="8">
    <source>
        <dbReference type="EMBL" id="BDR55889.1"/>
    </source>
</evidence>
<evidence type="ECO:0000256" key="6">
    <source>
        <dbReference type="PIRNR" id="PIRNR018968"/>
    </source>
</evidence>
<keyword evidence="9" id="KW-1185">Reference proteome</keyword>
<dbReference type="PANTHER" id="PTHR46795">
    <property type="entry name" value="ABC TRANSPORTER PERMEASE-RELATED-RELATED"/>
    <property type="match status" value="1"/>
</dbReference>
<evidence type="ECO:0000256" key="4">
    <source>
        <dbReference type="ARBA" id="ARBA00022989"/>
    </source>
</evidence>
<feature type="transmembrane region" description="Helical" evidence="6">
    <location>
        <begin position="581"/>
        <end position="601"/>
    </location>
</feature>
<dbReference type="GO" id="GO:0005886">
    <property type="term" value="C:plasma membrane"/>
    <property type="evidence" value="ECO:0007669"/>
    <property type="project" value="UniProtKB-SubCell"/>
</dbReference>
<feature type="domain" description="ABC3 transporter permease C-terminal" evidence="7">
    <location>
        <begin position="63"/>
        <end position="181"/>
    </location>
</feature>
<comment type="similarity">
    <text evidence="6">Belongs to the ABC-4 integral membrane protein family.</text>
</comment>
<feature type="transmembrane region" description="Helical" evidence="6">
    <location>
        <begin position="491"/>
        <end position="514"/>
    </location>
</feature>
<evidence type="ECO:0000256" key="5">
    <source>
        <dbReference type="ARBA" id="ARBA00023136"/>
    </source>
</evidence>
<feature type="transmembrane region" description="Helical" evidence="6">
    <location>
        <begin position="203"/>
        <end position="221"/>
    </location>
</feature>
<dbReference type="PANTHER" id="PTHR46795:SF3">
    <property type="entry name" value="ABC TRANSPORTER PERMEASE"/>
    <property type="match status" value="1"/>
</dbReference>
<dbReference type="AlphaFoldDB" id="A0AAU9CPK5"/>
<organism evidence="8 9">
    <name type="scientific">Xylocopilactobacillus apis</name>
    <dbReference type="NCBI Taxonomy" id="2932183"/>
    <lineage>
        <taxon>Bacteria</taxon>
        <taxon>Bacillati</taxon>
        <taxon>Bacillota</taxon>
        <taxon>Bacilli</taxon>
        <taxon>Lactobacillales</taxon>
        <taxon>Lactobacillaceae</taxon>
        <taxon>Xylocopilactobacillus</taxon>
    </lineage>
</organism>
<keyword evidence="6" id="KW-0813">Transport</keyword>
<dbReference type="RefSeq" id="WP_317697597.1">
    <property type="nucleotide sequence ID" value="NZ_AP026801.1"/>
</dbReference>
<feature type="transmembrane region" description="Helical" evidence="6">
    <location>
        <begin position="147"/>
        <end position="172"/>
    </location>
</feature>
<dbReference type="EMBL" id="AP026801">
    <property type="protein sequence ID" value="BDR55889.1"/>
    <property type="molecule type" value="Genomic_DNA"/>
</dbReference>
<dbReference type="GO" id="GO:0055085">
    <property type="term" value="P:transmembrane transport"/>
    <property type="evidence" value="ECO:0007669"/>
    <property type="project" value="UniProtKB-UniRule"/>
</dbReference>
<accession>A0AAU9CPK5</accession>
<reference evidence="8 9" key="1">
    <citation type="journal article" date="2023" name="Microbiol. Spectr.">
        <title>Symbiosis of Carpenter Bees with Uncharacterized Lactic Acid Bacteria Showing NAD Auxotrophy.</title>
        <authorList>
            <person name="Kawasaki S."/>
            <person name="Ozawa K."/>
            <person name="Mori T."/>
            <person name="Yamamoto A."/>
            <person name="Ito M."/>
            <person name="Ohkuma M."/>
            <person name="Sakamoto M."/>
            <person name="Matsutani M."/>
        </authorList>
    </citation>
    <scope>NUCLEOTIDE SEQUENCE [LARGE SCALE GENOMIC DNA]</scope>
    <source>
        <strain evidence="8 9">KimC2</strain>
    </source>
</reference>
<feature type="transmembrane region" description="Helical" evidence="6">
    <location>
        <begin position="535"/>
        <end position="561"/>
    </location>
</feature>
<evidence type="ECO:0000259" key="7">
    <source>
        <dbReference type="Pfam" id="PF02687"/>
    </source>
</evidence>
<comment type="subcellular location">
    <subcellularLocation>
        <location evidence="1 6">Cell membrane</location>
        <topology evidence="1 6">Multi-pass membrane protein</topology>
    </subcellularLocation>
</comment>
<dbReference type="PIRSF" id="PIRSF018968">
    <property type="entry name" value="ABC_permease_BceB"/>
    <property type="match status" value="1"/>
</dbReference>
<dbReference type="KEGG" id="xak:KIMC2_04510"/>
<proteinExistence type="inferred from homology"/>
<feature type="transmembrane region" description="Helical" evidence="6">
    <location>
        <begin position="17"/>
        <end position="37"/>
    </location>
</feature>
<feature type="transmembrane region" description="Helical" evidence="6">
    <location>
        <begin position="293"/>
        <end position="314"/>
    </location>
</feature>
<name>A0AAU9CPK5_9LACO</name>
<evidence type="ECO:0000313" key="9">
    <source>
        <dbReference type="Proteomes" id="UP001321804"/>
    </source>
</evidence>
<sequence length="611" mass="69200">MTIKLALKGIKSRWKDYLVLFSGLMIAAAIFYMFQAIASNRAFLKANLHLNFDTLIYTSYLGSILLGIISLVYIFYANSFLLSIRQRVYAMYMMLGAKSRKIAFLIFTETLLIGILAVGLGLILGLGLTKVVGYWIIQQMDLTVSKFSIWSSQATIVTLGYFLIIFALIAILNARKLVKKPILQLLNQDQTPRLGHKNRLGQIIEILAGIILLALGYWTMATLKHEPFDGPTGVILGLIVALVTIVLGTYFAFDVIFQGIIELLRNNESFRFKKIHSFTLGQLSFRLRDFTRLLSMVTILFALSLGAITVGLAFSDQVVEQSDASNYYDLVLHDPSPGDLKEAQKLKLKSTSVYRIKFFNKKIVWNAGDFDRDPFLNLHFGSSKVEKITGQNLLKDRDSLFNSSLISYIPQNLQKFDSKIVTKEKYDRTKGEVHEIRLYKLQNFVRDHRQLKKLALKDNKKGSANSLAMINMSQKYLFYQDFNSSVSGFEFIGVFLGLAFLAMLASCLMFKILSSAPKDVLRYHRLNQLGARRNLLKTSIFQEIGALFLLPGILGIMHVLFGLQMFKATDLLAKPYGNLGVPFLIFLVLYLLYYLLTVGLYQKIVLPKVKK</sequence>
<evidence type="ECO:0000256" key="2">
    <source>
        <dbReference type="ARBA" id="ARBA00022475"/>
    </source>
</evidence>
<gene>
    <name evidence="8" type="ORF">KIMC2_04510</name>
</gene>
<evidence type="ECO:0000256" key="1">
    <source>
        <dbReference type="ARBA" id="ARBA00004651"/>
    </source>
</evidence>
<evidence type="ECO:0000256" key="3">
    <source>
        <dbReference type="ARBA" id="ARBA00022692"/>
    </source>
</evidence>
<feature type="transmembrane region" description="Helical" evidence="6">
    <location>
        <begin position="102"/>
        <end position="127"/>
    </location>
</feature>
<dbReference type="InterPro" id="IPR003838">
    <property type="entry name" value="ABC3_permease_C"/>
</dbReference>
<dbReference type="Pfam" id="PF02687">
    <property type="entry name" value="FtsX"/>
    <property type="match status" value="1"/>
</dbReference>
<keyword evidence="2 6" id="KW-1003">Cell membrane</keyword>
<keyword evidence="3 6" id="KW-0812">Transmembrane</keyword>
<dbReference type="InterPro" id="IPR027022">
    <property type="entry name" value="ABC_permease_BceB-typ"/>
</dbReference>
<dbReference type="Proteomes" id="UP001321804">
    <property type="component" value="Chromosome"/>
</dbReference>